<comment type="caution">
    <text evidence="1">The sequence shown here is derived from an EMBL/GenBank/DDBJ whole genome shotgun (WGS) entry which is preliminary data.</text>
</comment>
<dbReference type="Proteomes" id="UP001186974">
    <property type="component" value="Unassembled WGS sequence"/>
</dbReference>
<evidence type="ECO:0000313" key="1">
    <source>
        <dbReference type="EMBL" id="KAK3077498.1"/>
    </source>
</evidence>
<accession>A0ACC3DLP8</accession>
<keyword evidence="2" id="KW-1185">Reference proteome</keyword>
<evidence type="ECO:0000313" key="2">
    <source>
        <dbReference type="Proteomes" id="UP001186974"/>
    </source>
</evidence>
<proteinExistence type="predicted"/>
<dbReference type="EMBL" id="JAWDJW010002787">
    <property type="protein sequence ID" value="KAK3077498.1"/>
    <property type="molecule type" value="Genomic_DNA"/>
</dbReference>
<name>A0ACC3DLP8_9PEZI</name>
<reference evidence="1" key="1">
    <citation type="submission" date="2024-09" db="EMBL/GenBank/DDBJ databases">
        <title>Black Yeasts Isolated from many extreme environments.</title>
        <authorList>
            <person name="Coleine C."/>
            <person name="Stajich J.E."/>
            <person name="Selbmann L."/>
        </authorList>
    </citation>
    <scope>NUCLEOTIDE SEQUENCE</scope>
    <source>
        <strain evidence="1">CCFEE 5737</strain>
    </source>
</reference>
<gene>
    <name evidence="1" type="ORF">LTS18_010087</name>
</gene>
<sequence length="435" mass="47447">MPPPLSQLQQRALLPLQSGPRLILYAQTHHTPSGQPISLLPLLTNNTGVTHIYIAAIHLNDRPGDITLNDHHPDDARYNQLWGEVAWLQGAGVTVMGMLGGAAKGTFERLSGDEESINKIYQFEHFYAPLHHLIASRRLQGLDLDIEEPVQHTPILRLLRRLRHDFGPSFTLTMAPVATAMLPLFPHLSGPEFSYFALESDAETRALLSWYNVQFYCGWGDAGNTYLYEAIISSGWRPGRIVLGVVTNPGNGAGYVECERLCGVLEMLRRRFGDGATTADGYAGFGGVMGWEYFNSGCHLPGVGEPWRWVQRLGRSVRGVLEPVTMPPFAPLPPPPVYQPAGAAAAPAPSVENRTQAQQGGGSWNAARVLEVLARNQTGTQQPSQSQAQRPAQPRWPAETVEKLTELGFPEAQVIAALNAAGGNVEVAAGMLFEQ</sequence>
<organism evidence="1 2">
    <name type="scientific">Coniosporium uncinatum</name>
    <dbReference type="NCBI Taxonomy" id="93489"/>
    <lineage>
        <taxon>Eukaryota</taxon>
        <taxon>Fungi</taxon>
        <taxon>Dikarya</taxon>
        <taxon>Ascomycota</taxon>
        <taxon>Pezizomycotina</taxon>
        <taxon>Dothideomycetes</taxon>
        <taxon>Dothideomycetes incertae sedis</taxon>
        <taxon>Coniosporium</taxon>
    </lineage>
</organism>
<protein>
    <submittedName>
        <fullName evidence="1">Uncharacterized protein</fullName>
    </submittedName>
</protein>